<accession>A0A6N2TA20</accession>
<dbReference type="GO" id="GO:0120159">
    <property type="term" value="F:rRNA pseudouridine synthase activity"/>
    <property type="evidence" value="ECO:0007669"/>
    <property type="project" value="UniProtKB-ARBA"/>
</dbReference>
<dbReference type="Pfam" id="PF01479">
    <property type="entry name" value="S4"/>
    <property type="match status" value="1"/>
</dbReference>
<organism evidence="7">
    <name type="scientific">uncultured Anaerotruncus sp</name>
    <dbReference type="NCBI Taxonomy" id="905011"/>
    <lineage>
        <taxon>Bacteria</taxon>
        <taxon>Bacillati</taxon>
        <taxon>Bacillota</taxon>
        <taxon>Clostridia</taxon>
        <taxon>Eubacteriales</taxon>
        <taxon>Oscillospiraceae</taxon>
        <taxon>Anaerotruncus</taxon>
        <taxon>environmental samples</taxon>
    </lineage>
</organism>
<dbReference type="GO" id="GO:0005829">
    <property type="term" value="C:cytosol"/>
    <property type="evidence" value="ECO:0007669"/>
    <property type="project" value="UniProtKB-ARBA"/>
</dbReference>
<dbReference type="InterPro" id="IPR020103">
    <property type="entry name" value="PsdUridine_synth_cat_dom_sf"/>
</dbReference>
<dbReference type="InterPro" id="IPR000748">
    <property type="entry name" value="PsdUridine_synth_RsuA/RluB/E/F"/>
</dbReference>
<dbReference type="Gene3D" id="3.10.290.10">
    <property type="entry name" value="RNA-binding S4 domain"/>
    <property type="match status" value="1"/>
</dbReference>
<dbReference type="SUPFAM" id="SSF55120">
    <property type="entry name" value="Pseudouridine synthase"/>
    <property type="match status" value="1"/>
</dbReference>
<feature type="domain" description="RNA-binding S4" evidence="6">
    <location>
        <begin position="4"/>
        <end position="64"/>
    </location>
</feature>
<proteinExistence type="inferred from homology"/>
<dbReference type="AlphaFoldDB" id="A0A6N2TA20"/>
<dbReference type="InterPro" id="IPR050343">
    <property type="entry name" value="RsuA_PseudoU_synthase"/>
</dbReference>
<evidence type="ECO:0000256" key="2">
    <source>
        <dbReference type="ARBA" id="ARBA00022884"/>
    </source>
</evidence>
<gene>
    <name evidence="7" type="primary">rsuA</name>
    <name evidence="7" type="ORF">AULFYP135_01292</name>
</gene>
<dbReference type="InterPro" id="IPR020094">
    <property type="entry name" value="TruA/RsuA/RluB/E/F_N"/>
</dbReference>
<dbReference type="NCBIfam" id="TIGR00093">
    <property type="entry name" value="pseudouridine synthase"/>
    <property type="match status" value="1"/>
</dbReference>
<dbReference type="SMART" id="SM00363">
    <property type="entry name" value="S4"/>
    <property type="match status" value="1"/>
</dbReference>
<evidence type="ECO:0000259" key="6">
    <source>
        <dbReference type="SMART" id="SM00363"/>
    </source>
</evidence>
<dbReference type="InterPro" id="IPR002942">
    <property type="entry name" value="S4_RNA-bd"/>
</dbReference>
<dbReference type="SUPFAM" id="SSF55174">
    <property type="entry name" value="Alpha-L RNA-binding motif"/>
    <property type="match status" value="1"/>
</dbReference>
<dbReference type="PROSITE" id="PS50889">
    <property type="entry name" value="S4"/>
    <property type="match status" value="1"/>
</dbReference>
<reference evidence="7" key="1">
    <citation type="submission" date="2019-11" db="EMBL/GenBank/DDBJ databases">
        <authorList>
            <person name="Feng L."/>
        </authorList>
    </citation>
    <scope>NUCLEOTIDE SEQUENCE</scope>
    <source>
        <strain evidence="7">AundefinedLFYP135</strain>
    </source>
</reference>
<keyword evidence="3 5" id="KW-0413">Isomerase</keyword>
<dbReference type="GO" id="GO:0003723">
    <property type="term" value="F:RNA binding"/>
    <property type="evidence" value="ECO:0007669"/>
    <property type="project" value="UniProtKB-KW"/>
</dbReference>
<evidence type="ECO:0000256" key="4">
    <source>
        <dbReference type="PROSITE-ProRule" id="PRU00182"/>
    </source>
</evidence>
<dbReference type="CDD" id="cd00165">
    <property type="entry name" value="S4"/>
    <property type="match status" value="1"/>
</dbReference>
<dbReference type="CDD" id="cd02553">
    <property type="entry name" value="PseudoU_synth_RsuA"/>
    <property type="match status" value="1"/>
</dbReference>
<comment type="similarity">
    <text evidence="1 5">Belongs to the pseudouridine synthase RsuA family.</text>
</comment>
<protein>
    <recommendedName>
        <fullName evidence="5">Pseudouridine synthase</fullName>
        <ecNumber evidence="5">5.4.99.-</ecNumber>
    </recommendedName>
</protein>
<name>A0A6N2TA20_9FIRM</name>
<dbReference type="Gene3D" id="3.30.70.580">
    <property type="entry name" value="Pseudouridine synthase I, catalytic domain, N-terminal subdomain"/>
    <property type="match status" value="1"/>
</dbReference>
<evidence type="ECO:0000256" key="3">
    <source>
        <dbReference type="ARBA" id="ARBA00023235"/>
    </source>
</evidence>
<dbReference type="InterPro" id="IPR042092">
    <property type="entry name" value="PsdUridine_s_RsuA/RluB/E/F_cat"/>
</dbReference>
<evidence type="ECO:0000256" key="5">
    <source>
        <dbReference type="RuleBase" id="RU003887"/>
    </source>
</evidence>
<keyword evidence="2 4" id="KW-0694">RNA-binding</keyword>
<evidence type="ECO:0000313" key="7">
    <source>
        <dbReference type="EMBL" id="VYT01382.1"/>
    </source>
</evidence>
<dbReference type="GO" id="GO:0000455">
    <property type="term" value="P:enzyme-directed rRNA pseudouridine synthesis"/>
    <property type="evidence" value="ECO:0007669"/>
    <property type="project" value="UniProtKB-ARBA"/>
</dbReference>
<evidence type="ECO:0000256" key="1">
    <source>
        <dbReference type="ARBA" id="ARBA00008348"/>
    </source>
</evidence>
<dbReference type="EC" id="5.4.99.-" evidence="5"/>
<dbReference type="PANTHER" id="PTHR47683:SF4">
    <property type="entry name" value="PSEUDOURIDINE SYNTHASE"/>
    <property type="match status" value="1"/>
</dbReference>
<dbReference type="EMBL" id="CACRSL010000003">
    <property type="protein sequence ID" value="VYT01382.1"/>
    <property type="molecule type" value="Genomic_DNA"/>
</dbReference>
<dbReference type="Gene3D" id="3.30.70.1560">
    <property type="entry name" value="Alpha-L RNA-binding motif"/>
    <property type="match status" value="1"/>
</dbReference>
<dbReference type="InterPro" id="IPR006145">
    <property type="entry name" value="PsdUridine_synth_RsuA/RluA"/>
</dbReference>
<dbReference type="PANTHER" id="PTHR47683">
    <property type="entry name" value="PSEUDOURIDINE SYNTHASE FAMILY PROTEIN-RELATED"/>
    <property type="match status" value="1"/>
</dbReference>
<dbReference type="FunFam" id="3.30.70.1560:FF:000001">
    <property type="entry name" value="Pseudouridine synthase"/>
    <property type="match status" value="1"/>
</dbReference>
<dbReference type="Pfam" id="PF00849">
    <property type="entry name" value="PseudoU_synth_2"/>
    <property type="match status" value="1"/>
</dbReference>
<sequence length="245" mass="27214">MALERLDKLLAAQGMESRREVKEKIRRGLVLVNGAAARSPDLKIDPDRDQVTVEGVPILLKKNLYLMLNKPQGVVSATEDPRQPTVVDLVPQGLRRKGLFPAGRLDKDTEGFVLITDDGAFAHRILAPKNHVPKTYLARLDRAIDPSVAVEFQKGVRLTGEDQCSPAQLTILEPGDNPLVEVVIHEGMYHQIKRMFQRFGYQVVALKRIRMGGLFLDESLPLGACRELTPAELVQITQGEDKPSP</sequence>
<dbReference type="PROSITE" id="PS01149">
    <property type="entry name" value="PSI_RSU"/>
    <property type="match status" value="1"/>
</dbReference>
<dbReference type="InterPro" id="IPR018496">
    <property type="entry name" value="PsdUridine_synth_RsuA/RluB_CS"/>
</dbReference>
<dbReference type="InterPro" id="IPR036986">
    <property type="entry name" value="S4_RNA-bd_sf"/>
</dbReference>